<dbReference type="PANTHER" id="PTHR12419:SF10">
    <property type="entry name" value="DEUBIQUITINASE OTUD6B"/>
    <property type="match status" value="1"/>
</dbReference>
<protein>
    <recommendedName>
        <fullName evidence="2">ubiquitinyl hydrolase 1</fullName>
        <ecNumber evidence="2">3.4.19.12</ecNumber>
    </recommendedName>
</protein>
<dbReference type="GO" id="GO:0004843">
    <property type="term" value="F:cysteine-type deubiquitinase activity"/>
    <property type="evidence" value="ECO:0007669"/>
    <property type="project" value="UniProtKB-EC"/>
</dbReference>
<keyword evidence="5" id="KW-0788">Thiol protease</keyword>
<sequence length="279" mass="31858">MEDVTIETAEEILAKQHRKEKKDLQAQIQSMKNAVPKNDKKRRKQLTEDIVKLEAELNQKHNEELQQLDSSGEKTVDDVNGVESLALEGEEEQKDTKQVGGPSKAQKRRDKKAAAEKERERRIAEAEVENLSGLRHQEGLKLSQKLVERQLQIREISSDGHCMYRAVEDQLGQHGLCLTLKDLRDQTAQHMRSHTDDFLPFLTNTNTGDMYTPDEFDKYCRDVADTAAWGGQLELHASCVRTGRTLQLSGTYERPCYSRGDLRLSFSSVIKNDKVNYTE</sequence>
<dbReference type="PROSITE" id="PS50802">
    <property type="entry name" value="OTU"/>
    <property type="match status" value="1"/>
</dbReference>
<feature type="compositionally biased region" description="Basic and acidic residues" evidence="6">
    <location>
        <begin position="112"/>
        <end position="122"/>
    </location>
</feature>
<keyword evidence="9" id="KW-1185">Reference proteome</keyword>
<dbReference type="GO" id="GO:0006508">
    <property type="term" value="P:proteolysis"/>
    <property type="evidence" value="ECO:0007669"/>
    <property type="project" value="UniProtKB-KW"/>
</dbReference>
<dbReference type="Pfam" id="PF02338">
    <property type="entry name" value="OTU"/>
    <property type="match status" value="1"/>
</dbReference>
<dbReference type="Proteomes" id="UP000694402">
    <property type="component" value="Unassembled WGS sequence"/>
</dbReference>
<proteinExistence type="predicted"/>
<dbReference type="InterPro" id="IPR050704">
    <property type="entry name" value="Peptidase_C85-like"/>
</dbReference>
<accession>A0AAZ3S7B2</accession>
<dbReference type="PANTHER" id="PTHR12419">
    <property type="entry name" value="OTU DOMAIN CONTAINING PROTEIN"/>
    <property type="match status" value="1"/>
</dbReference>
<evidence type="ECO:0000259" key="7">
    <source>
        <dbReference type="PROSITE" id="PS50802"/>
    </source>
</evidence>
<evidence type="ECO:0000256" key="2">
    <source>
        <dbReference type="ARBA" id="ARBA00012759"/>
    </source>
</evidence>
<keyword evidence="5" id="KW-0378">Hydrolase</keyword>
<dbReference type="EC" id="3.4.19.12" evidence="2"/>
<dbReference type="Ensembl" id="ENSOTST00005141805.1">
    <property type="protein sequence ID" value="ENSOTSP00005148947.1"/>
    <property type="gene ID" value="ENSOTSG00005054052.1"/>
</dbReference>
<evidence type="ECO:0000256" key="6">
    <source>
        <dbReference type="SAM" id="MobiDB-lite"/>
    </source>
</evidence>
<comment type="catalytic activity">
    <reaction evidence="1">
        <text>Thiol-dependent hydrolysis of ester, thioester, amide, peptide and isopeptide bonds formed by the C-terminal Gly of ubiquitin (a 76-residue protein attached to proteins as an intracellular targeting signal).</text>
        <dbReference type="EC" id="3.4.19.12"/>
    </reaction>
</comment>
<evidence type="ECO:0000256" key="3">
    <source>
        <dbReference type="ARBA" id="ARBA00022670"/>
    </source>
</evidence>
<dbReference type="GeneTree" id="ENSGT00390000012840"/>
<dbReference type="GO" id="GO:0016579">
    <property type="term" value="P:protein deubiquitination"/>
    <property type="evidence" value="ECO:0007669"/>
    <property type="project" value="TreeGrafter"/>
</dbReference>
<evidence type="ECO:0000313" key="8">
    <source>
        <dbReference type="Ensembl" id="ENSOTSP00005148947.1"/>
    </source>
</evidence>
<name>A0AAZ3S7B2_ONCTS</name>
<reference evidence="8" key="2">
    <citation type="submission" date="2025-08" db="UniProtKB">
        <authorList>
            <consortium name="Ensembl"/>
        </authorList>
    </citation>
    <scope>IDENTIFICATION</scope>
</reference>
<organism evidence="8 9">
    <name type="scientific">Oncorhynchus tshawytscha</name>
    <name type="common">Chinook salmon</name>
    <name type="synonym">Salmo tshawytscha</name>
    <dbReference type="NCBI Taxonomy" id="74940"/>
    <lineage>
        <taxon>Eukaryota</taxon>
        <taxon>Metazoa</taxon>
        <taxon>Chordata</taxon>
        <taxon>Craniata</taxon>
        <taxon>Vertebrata</taxon>
        <taxon>Euteleostomi</taxon>
        <taxon>Actinopterygii</taxon>
        <taxon>Neopterygii</taxon>
        <taxon>Teleostei</taxon>
        <taxon>Protacanthopterygii</taxon>
        <taxon>Salmoniformes</taxon>
        <taxon>Salmonidae</taxon>
        <taxon>Salmoninae</taxon>
        <taxon>Oncorhynchus</taxon>
    </lineage>
</organism>
<dbReference type="InterPro" id="IPR003323">
    <property type="entry name" value="OTU_dom"/>
</dbReference>
<reference evidence="8" key="3">
    <citation type="submission" date="2025-09" db="UniProtKB">
        <authorList>
            <consortium name="Ensembl"/>
        </authorList>
    </citation>
    <scope>IDENTIFICATION</scope>
</reference>
<evidence type="ECO:0000256" key="4">
    <source>
        <dbReference type="ARBA" id="ARBA00022786"/>
    </source>
</evidence>
<keyword evidence="3" id="KW-0645">Protease</keyword>
<gene>
    <name evidence="8" type="primary">OTUD6B</name>
</gene>
<feature type="domain" description="OTU" evidence="7">
    <location>
        <begin position="151"/>
        <end position="272"/>
    </location>
</feature>
<feature type="region of interest" description="Disordered" evidence="6">
    <location>
        <begin position="16"/>
        <end position="44"/>
    </location>
</feature>
<evidence type="ECO:0000256" key="1">
    <source>
        <dbReference type="ARBA" id="ARBA00000707"/>
    </source>
</evidence>
<dbReference type="InterPro" id="IPR038765">
    <property type="entry name" value="Papain-like_cys_pep_sf"/>
</dbReference>
<dbReference type="AlphaFoldDB" id="A0AAZ3S7B2"/>
<dbReference type="Gene3D" id="3.90.70.80">
    <property type="match status" value="1"/>
</dbReference>
<feature type="region of interest" description="Disordered" evidence="6">
    <location>
        <begin position="61"/>
        <end position="122"/>
    </location>
</feature>
<reference evidence="9" key="1">
    <citation type="journal article" date="2018" name="PLoS ONE">
        <title>Chinook salmon (Oncorhynchus tshawytscha) genome and transcriptome.</title>
        <authorList>
            <person name="Christensen K.A."/>
            <person name="Leong J.S."/>
            <person name="Sakhrani D."/>
            <person name="Biagi C.A."/>
            <person name="Minkley D.R."/>
            <person name="Withler R.E."/>
            <person name="Rondeau E.B."/>
            <person name="Koop B.F."/>
            <person name="Devlin R.H."/>
        </authorList>
    </citation>
    <scope>NUCLEOTIDE SEQUENCE [LARGE SCALE GENOMIC DNA]</scope>
</reference>
<dbReference type="SUPFAM" id="SSF54001">
    <property type="entry name" value="Cysteine proteinases"/>
    <property type="match status" value="1"/>
</dbReference>
<keyword evidence="4" id="KW-0833">Ubl conjugation pathway</keyword>
<evidence type="ECO:0000313" key="9">
    <source>
        <dbReference type="Proteomes" id="UP000694402"/>
    </source>
</evidence>
<evidence type="ECO:0000256" key="5">
    <source>
        <dbReference type="ARBA" id="ARBA00022807"/>
    </source>
</evidence>